<dbReference type="Pfam" id="PF05380">
    <property type="entry name" value="Peptidase_A17"/>
    <property type="match status" value="1"/>
</dbReference>
<keyword evidence="2" id="KW-1185">Reference proteome</keyword>
<gene>
    <name evidence="1" type="ORF">EEDITHA_LOCUS14622</name>
</gene>
<dbReference type="SUPFAM" id="SSF56672">
    <property type="entry name" value="DNA/RNA polymerases"/>
    <property type="match status" value="1"/>
</dbReference>
<dbReference type="GO" id="GO:0071897">
    <property type="term" value="P:DNA biosynthetic process"/>
    <property type="evidence" value="ECO:0007669"/>
    <property type="project" value="UniProtKB-ARBA"/>
</dbReference>
<proteinExistence type="predicted"/>
<protein>
    <recommendedName>
        <fullName evidence="3">Reverse transcriptase/retrotransposon-derived protein RNase H-like domain-containing protein</fullName>
    </recommendedName>
</protein>
<evidence type="ECO:0000313" key="2">
    <source>
        <dbReference type="Proteomes" id="UP001153954"/>
    </source>
</evidence>
<evidence type="ECO:0008006" key="3">
    <source>
        <dbReference type="Google" id="ProtNLM"/>
    </source>
</evidence>
<accession>A0AAU9UKF3</accession>
<dbReference type="InterPro" id="IPR043502">
    <property type="entry name" value="DNA/RNA_pol_sf"/>
</dbReference>
<sequence>MTSLIFGASCSPSTVIYMKDLNAKEHEASHPEAAAAIINNHYVDDYLDSFRTIEEAIRIVTAVRDIHRKAHYELKQWKSNSPQLLKAVGSRNRSSKARRRPWEALRIVMSLFDLLGFASPVTVRAKHLLQEVWRRGTTWDKGLPEDLTEEWKAWMTRLQSLNNVAIPRLYLEYSDAVNLQLHVFTDASESAYSAVLYWRATTPTDKVYLSLIIAKAKVAQVHKLSSPPRSHG</sequence>
<organism evidence="1 2">
    <name type="scientific">Euphydryas editha</name>
    <name type="common">Edith's checkerspot</name>
    <dbReference type="NCBI Taxonomy" id="104508"/>
    <lineage>
        <taxon>Eukaryota</taxon>
        <taxon>Metazoa</taxon>
        <taxon>Ecdysozoa</taxon>
        <taxon>Arthropoda</taxon>
        <taxon>Hexapoda</taxon>
        <taxon>Insecta</taxon>
        <taxon>Pterygota</taxon>
        <taxon>Neoptera</taxon>
        <taxon>Endopterygota</taxon>
        <taxon>Lepidoptera</taxon>
        <taxon>Glossata</taxon>
        <taxon>Ditrysia</taxon>
        <taxon>Papilionoidea</taxon>
        <taxon>Nymphalidae</taxon>
        <taxon>Nymphalinae</taxon>
        <taxon>Euphydryas</taxon>
    </lineage>
</organism>
<dbReference type="EMBL" id="CAKOGL010000022">
    <property type="protein sequence ID" value="CAH2099672.1"/>
    <property type="molecule type" value="Genomic_DNA"/>
</dbReference>
<dbReference type="Proteomes" id="UP001153954">
    <property type="component" value="Unassembled WGS sequence"/>
</dbReference>
<name>A0AAU9UKF3_EUPED</name>
<dbReference type="PANTHER" id="PTHR47331:SF6">
    <property type="entry name" value="DOUBLECORTIN DOMAIN-CONTAINING PROTEIN"/>
    <property type="match status" value="1"/>
</dbReference>
<dbReference type="AlphaFoldDB" id="A0AAU9UKF3"/>
<evidence type="ECO:0000313" key="1">
    <source>
        <dbReference type="EMBL" id="CAH2099672.1"/>
    </source>
</evidence>
<dbReference type="InterPro" id="IPR008042">
    <property type="entry name" value="Retrotrans_Pao"/>
</dbReference>
<reference evidence="1" key="1">
    <citation type="submission" date="2022-03" db="EMBL/GenBank/DDBJ databases">
        <authorList>
            <person name="Tunstrom K."/>
        </authorList>
    </citation>
    <scope>NUCLEOTIDE SEQUENCE</scope>
</reference>
<dbReference type="PANTHER" id="PTHR47331">
    <property type="entry name" value="PHD-TYPE DOMAIN-CONTAINING PROTEIN"/>
    <property type="match status" value="1"/>
</dbReference>
<comment type="caution">
    <text evidence="1">The sequence shown here is derived from an EMBL/GenBank/DDBJ whole genome shotgun (WGS) entry which is preliminary data.</text>
</comment>